<keyword evidence="2" id="KW-1185">Reference proteome</keyword>
<organism evidence="1 2">
    <name type="scientific">Cirrhinus mrigala</name>
    <name type="common">Mrigala</name>
    <dbReference type="NCBI Taxonomy" id="683832"/>
    <lineage>
        <taxon>Eukaryota</taxon>
        <taxon>Metazoa</taxon>
        <taxon>Chordata</taxon>
        <taxon>Craniata</taxon>
        <taxon>Vertebrata</taxon>
        <taxon>Euteleostomi</taxon>
        <taxon>Actinopterygii</taxon>
        <taxon>Neopterygii</taxon>
        <taxon>Teleostei</taxon>
        <taxon>Ostariophysi</taxon>
        <taxon>Cypriniformes</taxon>
        <taxon>Cyprinidae</taxon>
        <taxon>Labeoninae</taxon>
        <taxon>Labeonini</taxon>
        <taxon>Cirrhinus</taxon>
    </lineage>
</organism>
<gene>
    <name evidence="1" type="ORF">M9458_043791</name>
</gene>
<feature type="non-terminal residue" evidence="1">
    <location>
        <position position="1"/>
    </location>
</feature>
<dbReference type="Proteomes" id="UP001529510">
    <property type="component" value="Unassembled WGS sequence"/>
</dbReference>
<accession>A0ABD0NG48</accession>
<dbReference type="AlphaFoldDB" id="A0ABD0NG48"/>
<dbReference type="EMBL" id="JAMKFB020000022">
    <property type="protein sequence ID" value="KAL0160066.1"/>
    <property type="molecule type" value="Genomic_DNA"/>
</dbReference>
<feature type="non-terminal residue" evidence="1">
    <location>
        <position position="151"/>
    </location>
</feature>
<evidence type="ECO:0000313" key="1">
    <source>
        <dbReference type="EMBL" id="KAL0160066.1"/>
    </source>
</evidence>
<comment type="caution">
    <text evidence="1">The sequence shown here is derived from an EMBL/GenBank/DDBJ whole genome shotgun (WGS) entry which is preliminary data.</text>
</comment>
<evidence type="ECO:0000313" key="2">
    <source>
        <dbReference type="Proteomes" id="UP001529510"/>
    </source>
</evidence>
<name>A0ABD0NG48_CIRMR</name>
<sequence>EASLLPLPGLQGAVVSGEHTSRVSPPADVPDSRCSLPLWGQFPAGPPLQDSELAIQSTSEASLEQLVPLVDYLAAWKLLPNMSAWVLHTVEKGYSIQLGAQSPPFDGVFPTLVGPEQTLVMEQKVETLLRKEAIKVVPPHDRESRFYSRYF</sequence>
<reference evidence="1 2" key="1">
    <citation type="submission" date="2024-05" db="EMBL/GenBank/DDBJ databases">
        <title>Genome sequencing and assembly of Indian major carp, Cirrhinus mrigala (Hamilton, 1822).</title>
        <authorList>
            <person name="Mohindra V."/>
            <person name="Chowdhury L.M."/>
            <person name="Lal K."/>
            <person name="Jena J.K."/>
        </authorList>
    </citation>
    <scope>NUCLEOTIDE SEQUENCE [LARGE SCALE GENOMIC DNA]</scope>
    <source>
        <strain evidence="1">CM1030</strain>
        <tissue evidence="1">Blood</tissue>
    </source>
</reference>
<proteinExistence type="predicted"/>
<protein>
    <submittedName>
        <fullName evidence="1">Uncharacterized protein</fullName>
    </submittedName>
</protein>